<accession>A0A0E0AIC4</accession>
<evidence type="ECO:0000313" key="2">
    <source>
        <dbReference type="EnsemblPlants" id="OGLUM07G09960.2"/>
    </source>
</evidence>
<keyword evidence="3" id="KW-1185">Reference proteome</keyword>
<dbReference type="EnsemblPlants" id="OGLUM07G09960.2">
    <property type="protein sequence ID" value="OGLUM07G09960.2"/>
    <property type="gene ID" value="OGLUM07G09960"/>
</dbReference>
<reference evidence="2" key="2">
    <citation type="submission" date="2018-05" db="EMBL/GenBank/DDBJ databases">
        <title>OgluRS3 (Oryza glumaepatula Reference Sequence Version 3).</title>
        <authorList>
            <person name="Zhang J."/>
            <person name="Kudrna D."/>
            <person name="Lee S."/>
            <person name="Talag J."/>
            <person name="Welchert J."/>
            <person name="Wing R.A."/>
        </authorList>
    </citation>
    <scope>NUCLEOTIDE SEQUENCE [LARGE SCALE GENOMIC DNA]</scope>
</reference>
<proteinExistence type="predicted"/>
<dbReference type="Gramene" id="OGLUM07G09960.2">
    <property type="protein sequence ID" value="OGLUM07G09960.2"/>
    <property type="gene ID" value="OGLUM07G09960"/>
</dbReference>
<dbReference type="AlphaFoldDB" id="A0A0E0AIC4"/>
<feature type="compositionally biased region" description="Basic residues" evidence="1">
    <location>
        <begin position="110"/>
        <end position="119"/>
    </location>
</feature>
<feature type="compositionally biased region" description="Gly residues" evidence="1">
    <location>
        <begin position="46"/>
        <end position="55"/>
    </location>
</feature>
<sequence>MGLLAISVRTSTGICRSVHAASQPSPVFSRCSVGTLSDPAASMRGGARGRGGWSAGGASRMPSSSCPGTAAARSSRPRPGSAVGGRSTAPEPGGDGGGVVSGEGGLSWHRERRWRRKTPPHAVIADTHRRRGEEN</sequence>
<feature type="region of interest" description="Disordered" evidence="1">
    <location>
        <begin position="35"/>
        <end position="135"/>
    </location>
</feature>
<reference evidence="2" key="1">
    <citation type="submission" date="2015-04" db="UniProtKB">
        <authorList>
            <consortium name="EnsemblPlants"/>
        </authorList>
    </citation>
    <scope>IDENTIFICATION</scope>
</reference>
<dbReference type="Proteomes" id="UP000026961">
    <property type="component" value="Chromosome 7"/>
</dbReference>
<organism evidence="2">
    <name type="scientific">Oryza glumipatula</name>
    <dbReference type="NCBI Taxonomy" id="40148"/>
    <lineage>
        <taxon>Eukaryota</taxon>
        <taxon>Viridiplantae</taxon>
        <taxon>Streptophyta</taxon>
        <taxon>Embryophyta</taxon>
        <taxon>Tracheophyta</taxon>
        <taxon>Spermatophyta</taxon>
        <taxon>Magnoliopsida</taxon>
        <taxon>Liliopsida</taxon>
        <taxon>Poales</taxon>
        <taxon>Poaceae</taxon>
        <taxon>BOP clade</taxon>
        <taxon>Oryzoideae</taxon>
        <taxon>Oryzeae</taxon>
        <taxon>Oryzinae</taxon>
        <taxon>Oryza</taxon>
    </lineage>
</organism>
<feature type="compositionally biased region" description="Gly residues" evidence="1">
    <location>
        <begin position="93"/>
        <end position="105"/>
    </location>
</feature>
<dbReference type="HOGENOM" id="CLU_1888985_0_0_1"/>
<protein>
    <submittedName>
        <fullName evidence="2">Uncharacterized protein</fullName>
    </submittedName>
</protein>
<evidence type="ECO:0000256" key="1">
    <source>
        <dbReference type="SAM" id="MobiDB-lite"/>
    </source>
</evidence>
<name>A0A0E0AIC4_9ORYZ</name>
<evidence type="ECO:0000313" key="3">
    <source>
        <dbReference type="Proteomes" id="UP000026961"/>
    </source>
</evidence>